<evidence type="ECO:0000313" key="3">
    <source>
        <dbReference type="Proteomes" id="UP001215598"/>
    </source>
</evidence>
<organism evidence="2 3">
    <name type="scientific">Mycena metata</name>
    <dbReference type="NCBI Taxonomy" id="1033252"/>
    <lineage>
        <taxon>Eukaryota</taxon>
        <taxon>Fungi</taxon>
        <taxon>Dikarya</taxon>
        <taxon>Basidiomycota</taxon>
        <taxon>Agaricomycotina</taxon>
        <taxon>Agaricomycetes</taxon>
        <taxon>Agaricomycetidae</taxon>
        <taxon>Agaricales</taxon>
        <taxon>Marasmiineae</taxon>
        <taxon>Mycenaceae</taxon>
        <taxon>Mycena</taxon>
    </lineage>
</organism>
<gene>
    <name evidence="2" type="ORF">B0H16DRAFT_1462226</name>
</gene>
<protein>
    <submittedName>
        <fullName evidence="2">Uncharacterized protein</fullName>
    </submittedName>
</protein>
<evidence type="ECO:0000313" key="2">
    <source>
        <dbReference type="EMBL" id="KAJ7746996.1"/>
    </source>
</evidence>
<accession>A0AAD7IN73</accession>
<reference evidence="2" key="1">
    <citation type="submission" date="2023-03" db="EMBL/GenBank/DDBJ databases">
        <title>Massive genome expansion in bonnet fungi (Mycena s.s.) driven by repeated elements and novel gene families across ecological guilds.</title>
        <authorList>
            <consortium name="Lawrence Berkeley National Laboratory"/>
            <person name="Harder C.B."/>
            <person name="Miyauchi S."/>
            <person name="Viragh M."/>
            <person name="Kuo A."/>
            <person name="Thoen E."/>
            <person name="Andreopoulos B."/>
            <person name="Lu D."/>
            <person name="Skrede I."/>
            <person name="Drula E."/>
            <person name="Henrissat B."/>
            <person name="Morin E."/>
            <person name="Kohler A."/>
            <person name="Barry K."/>
            <person name="LaButti K."/>
            <person name="Morin E."/>
            <person name="Salamov A."/>
            <person name="Lipzen A."/>
            <person name="Mereny Z."/>
            <person name="Hegedus B."/>
            <person name="Baldrian P."/>
            <person name="Stursova M."/>
            <person name="Weitz H."/>
            <person name="Taylor A."/>
            <person name="Grigoriev I.V."/>
            <person name="Nagy L.G."/>
            <person name="Martin F."/>
            <person name="Kauserud H."/>
        </authorList>
    </citation>
    <scope>NUCLEOTIDE SEQUENCE</scope>
    <source>
        <strain evidence="2">CBHHK182m</strain>
    </source>
</reference>
<keyword evidence="3" id="KW-1185">Reference proteome</keyword>
<dbReference type="Proteomes" id="UP001215598">
    <property type="component" value="Unassembled WGS sequence"/>
</dbReference>
<proteinExistence type="predicted"/>
<sequence length="783" mass="85658">MNTVPPFYRHGAQRVQLAEQRRAHCTRLYDESAYKTPLQRPGGQQEATVEGSLGPDIILDQTPEIGLFIVVDRQQCWPQVAFTAAALGRVSSRLRAGRKPLWKVKSEGETKAAGRIAAEYKTDKDRLPLNYHSHSWSREPSHRPTRQLAEVLKGQDVGIVALAVDPFASGGLVLHRMHFAARKRAVLRDNPDARHEGLGFVVGYGKAEGGAGFEVRGRVGLACEARFPTPFLSSSHVLRALCSSGHGFNPLTGRGGGAQNGMAEHQNSERHLPLNGASDFEGAGSARSLTTRRWEWEKEEIKREIRSNSRILGVFFFGNGPNGNSSAEAAAAPRPPTSNNASTNIVVLSNQIQFPAVRFLRLARMKNPLRAKQEIRDCSLQYLCVGPQKNEELSKDTQFLGLNLCNVRSTGCPNLPGVFPLTTSSADNAFADPRLLSLRESPATGAQYFGYTAARGHTVGHDSCPSHKIPPNNIGAKMELIRGDSTGGAASIAARRCRARTGYSDTYVSREVNEKMIDAPHENQKMCTACPYERNLKTNPSFDTKFFSHAPTHPALISALLPLQRHGKPRHLSFTSTLACPCACAVSAPLGASAWHETSMTMDNDYWNGFAGVPIGHSEGGIVGHLRARTSPMMGKRRRDDETKEEAAKEGRGRGKKVKWVHLAFTDMHLDSGIEADTVEPRARNKAFSDTFYQHDTTPRLMVGLVRKRKVDAGAAIWERGCGYALDNHPSGTVTGSWREEGTLHRVFNPFCASAILVNTMTFPALGSSSVGIPEEHPSPRSR</sequence>
<feature type="compositionally biased region" description="Basic and acidic residues" evidence="1">
    <location>
        <begin position="638"/>
        <end position="653"/>
    </location>
</feature>
<evidence type="ECO:0000256" key="1">
    <source>
        <dbReference type="SAM" id="MobiDB-lite"/>
    </source>
</evidence>
<feature type="region of interest" description="Disordered" evidence="1">
    <location>
        <begin position="632"/>
        <end position="653"/>
    </location>
</feature>
<name>A0AAD7IN73_9AGAR</name>
<comment type="caution">
    <text evidence="2">The sequence shown here is derived from an EMBL/GenBank/DDBJ whole genome shotgun (WGS) entry which is preliminary data.</text>
</comment>
<dbReference type="EMBL" id="JARKIB010000078">
    <property type="protein sequence ID" value="KAJ7746996.1"/>
    <property type="molecule type" value="Genomic_DNA"/>
</dbReference>
<dbReference type="AlphaFoldDB" id="A0AAD7IN73"/>